<keyword evidence="3" id="KW-1003">Cell membrane</keyword>
<dbReference type="InterPro" id="IPR003004">
    <property type="entry name" value="GspF/PilC"/>
</dbReference>
<evidence type="ECO:0000256" key="2">
    <source>
        <dbReference type="ARBA" id="ARBA00005745"/>
    </source>
</evidence>
<dbReference type="Pfam" id="PF00482">
    <property type="entry name" value="T2SSF"/>
    <property type="match status" value="2"/>
</dbReference>
<evidence type="ECO:0000256" key="6">
    <source>
        <dbReference type="ARBA" id="ARBA00023136"/>
    </source>
</evidence>
<feature type="transmembrane region" description="Helical" evidence="7">
    <location>
        <begin position="168"/>
        <end position="186"/>
    </location>
</feature>
<keyword evidence="6 7" id="KW-0472">Membrane</keyword>
<dbReference type="Gene3D" id="1.20.81.30">
    <property type="entry name" value="Type II secretion system (T2SS), domain F"/>
    <property type="match status" value="2"/>
</dbReference>
<proteinExistence type="inferred from homology"/>
<keyword evidence="4 7" id="KW-0812">Transmembrane</keyword>
<feature type="domain" description="Type II secretion system protein GspF" evidence="8">
    <location>
        <begin position="222"/>
        <end position="342"/>
    </location>
</feature>
<dbReference type="GO" id="GO:0005886">
    <property type="term" value="C:plasma membrane"/>
    <property type="evidence" value="ECO:0007669"/>
    <property type="project" value="UniProtKB-SubCell"/>
</dbReference>
<organism evidence="9 10">
    <name type="scientific">Marininema halotolerans</name>
    <dbReference type="NCBI Taxonomy" id="1155944"/>
    <lineage>
        <taxon>Bacteria</taxon>
        <taxon>Bacillati</taxon>
        <taxon>Bacillota</taxon>
        <taxon>Bacilli</taxon>
        <taxon>Bacillales</taxon>
        <taxon>Thermoactinomycetaceae</taxon>
        <taxon>Marininema</taxon>
    </lineage>
</organism>
<evidence type="ECO:0000256" key="1">
    <source>
        <dbReference type="ARBA" id="ARBA00004651"/>
    </source>
</evidence>
<dbReference type="OrthoDB" id="9805682at2"/>
<evidence type="ECO:0000256" key="3">
    <source>
        <dbReference type="ARBA" id="ARBA00022475"/>
    </source>
</evidence>
<dbReference type="PRINTS" id="PR00812">
    <property type="entry name" value="BCTERIALGSPF"/>
</dbReference>
<evidence type="ECO:0000256" key="5">
    <source>
        <dbReference type="ARBA" id="ARBA00022989"/>
    </source>
</evidence>
<feature type="transmembrane region" description="Helical" evidence="7">
    <location>
        <begin position="114"/>
        <end position="137"/>
    </location>
</feature>
<evidence type="ECO:0000256" key="7">
    <source>
        <dbReference type="SAM" id="Phobius"/>
    </source>
</evidence>
<dbReference type="PANTHER" id="PTHR30012:SF0">
    <property type="entry name" value="TYPE II SECRETION SYSTEM PROTEIN F-RELATED"/>
    <property type="match status" value="1"/>
</dbReference>
<name>A0A1I6ST69_9BACL</name>
<gene>
    <name evidence="9" type="ORF">SAMN05444972_10823</name>
</gene>
<evidence type="ECO:0000256" key="4">
    <source>
        <dbReference type="ARBA" id="ARBA00022692"/>
    </source>
</evidence>
<keyword evidence="10" id="KW-1185">Reference proteome</keyword>
<comment type="similarity">
    <text evidence="2">Belongs to the GSP F family.</text>
</comment>
<dbReference type="EMBL" id="FPAA01000008">
    <property type="protein sequence ID" value="SFS80135.1"/>
    <property type="molecule type" value="Genomic_DNA"/>
</dbReference>
<dbReference type="InterPro" id="IPR042094">
    <property type="entry name" value="T2SS_GspF_sf"/>
</dbReference>
<dbReference type="Proteomes" id="UP000198660">
    <property type="component" value="Unassembled WGS sequence"/>
</dbReference>
<feature type="transmembrane region" description="Helical" evidence="7">
    <location>
        <begin position="323"/>
        <end position="344"/>
    </location>
</feature>
<dbReference type="AlphaFoldDB" id="A0A1I6ST69"/>
<evidence type="ECO:0000259" key="8">
    <source>
        <dbReference type="Pfam" id="PF00482"/>
    </source>
</evidence>
<dbReference type="PANTHER" id="PTHR30012">
    <property type="entry name" value="GENERAL SECRETION PATHWAY PROTEIN"/>
    <property type="match status" value="1"/>
</dbReference>
<dbReference type="InterPro" id="IPR018076">
    <property type="entry name" value="T2SS_GspF_dom"/>
</dbReference>
<keyword evidence="5 7" id="KW-1133">Transmembrane helix</keyword>
<feature type="domain" description="Type II secretion system protein GspF" evidence="8">
    <location>
        <begin position="19"/>
        <end position="138"/>
    </location>
</feature>
<evidence type="ECO:0000313" key="10">
    <source>
        <dbReference type="Proteomes" id="UP000198660"/>
    </source>
</evidence>
<accession>A0A1I6ST69</accession>
<sequence length="350" mass="39702">MLMISLRRSKWRADRLVQFSEQLANLLEAGFSLIPSIRLLGEQNILRFQEMEGILQRLEEGRGLSSALSEEGLPPIFVSFLSAAEEHGDYAFGLRQCRSYFQGRDQLIRDTVQALMYPAIVLILVGCAFVFLVTTVVPRFQAMYATMGLELPLYTRWFLSFHQWIREGVYFIGGVTLFIMILFLFLRHLSPVKRQQLMAWVYQLPVLRSYFALRFTHYLAVQLGSLLKAGVPLLRAVEIVEGFSPWAPLTGGMKSVRHALLAGHSLHESLSKEGSLFLKSLRRLVALGEETGSLDQSLLTLARGTEMIIRERMNRFTRSLEPILIFGLGVLMAATVLAMFLPMLHMVQAM</sequence>
<protein>
    <submittedName>
        <fullName evidence="9">General secretion pathway protein F</fullName>
    </submittedName>
</protein>
<comment type="subcellular location">
    <subcellularLocation>
        <location evidence="1">Cell membrane</location>
        <topology evidence="1">Multi-pass membrane protein</topology>
    </subcellularLocation>
</comment>
<evidence type="ECO:0000313" key="9">
    <source>
        <dbReference type="EMBL" id="SFS80135.1"/>
    </source>
</evidence>
<reference evidence="10" key="1">
    <citation type="submission" date="2016-10" db="EMBL/GenBank/DDBJ databases">
        <authorList>
            <person name="Varghese N."/>
            <person name="Submissions S."/>
        </authorList>
    </citation>
    <scope>NUCLEOTIDE SEQUENCE [LARGE SCALE GENOMIC DNA]</scope>
    <source>
        <strain evidence="10">DSM 45789</strain>
    </source>
</reference>